<sequence length="64" mass="6891">MTSDRCDWAALRVGSASDSRNRGSYDSRCTSTHAPGGNFGPGTEFRETSALSTVSECRFQIVVT</sequence>
<evidence type="ECO:0000313" key="2">
    <source>
        <dbReference type="EMBL" id="MQM05344.1"/>
    </source>
</evidence>
<dbReference type="EMBL" id="NMUH01003396">
    <property type="protein sequence ID" value="MQM05344.1"/>
    <property type="molecule type" value="Genomic_DNA"/>
</dbReference>
<evidence type="ECO:0000313" key="3">
    <source>
        <dbReference type="Proteomes" id="UP000652761"/>
    </source>
</evidence>
<keyword evidence="3" id="KW-1185">Reference proteome</keyword>
<proteinExistence type="predicted"/>
<reference evidence="2" key="1">
    <citation type="submission" date="2017-07" db="EMBL/GenBank/DDBJ databases">
        <title>Taro Niue Genome Assembly and Annotation.</title>
        <authorList>
            <person name="Atibalentja N."/>
            <person name="Keating K."/>
            <person name="Fields C.J."/>
        </authorList>
    </citation>
    <scope>NUCLEOTIDE SEQUENCE</scope>
    <source>
        <strain evidence="2">Niue_2</strain>
        <tissue evidence="2">Leaf</tissue>
    </source>
</reference>
<name>A0A843WMV2_COLES</name>
<dbReference type="AlphaFoldDB" id="A0A843WMV2"/>
<protein>
    <submittedName>
        <fullName evidence="2">Uncharacterized protein</fullName>
    </submittedName>
</protein>
<feature type="region of interest" description="Disordered" evidence="1">
    <location>
        <begin position="15"/>
        <end position="44"/>
    </location>
</feature>
<accession>A0A843WMV2</accession>
<dbReference type="Proteomes" id="UP000652761">
    <property type="component" value="Unassembled WGS sequence"/>
</dbReference>
<gene>
    <name evidence="2" type="ORF">Taro_038154</name>
</gene>
<organism evidence="2 3">
    <name type="scientific">Colocasia esculenta</name>
    <name type="common">Wild taro</name>
    <name type="synonym">Arum esculentum</name>
    <dbReference type="NCBI Taxonomy" id="4460"/>
    <lineage>
        <taxon>Eukaryota</taxon>
        <taxon>Viridiplantae</taxon>
        <taxon>Streptophyta</taxon>
        <taxon>Embryophyta</taxon>
        <taxon>Tracheophyta</taxon>
        <taxon>Spermatophyta</taxon>
        <taxon>Magnoliopsida</taxon>
        <taxon>Liliopsida</taxon>
        <taxon>Araceae</taxon>
        <taxon>Aroideae</taxon>
        <taxon>Colocasieae</taxon>
        <taxon>Colocasia</taxon>
    </lineage>
</organism>
<evidence type="ECO:0000256" key="1">
    <source>
        <dbReference type="SAM" id="MobiDB-lite"/>
    </source>
</evidence>
<comment type="caution">
    <text evidence="2">The sequence shown here is derived from an EMBL/GenBank/DDBJ whole genome shotgun (WGS) entry which is preliminary data.</text>
</comment>